<reference evidence="2 3" key="1">
    <citation type="submission" date="2018-11" db="EMBL/GenBank/DDBJ databases">
        <title>Rhizobium chutanense sp. nov., isolated from root nodules of Phaseolus vulgaris in China.</title>
        <authorList>
            <person name="Huo Y."/>
        </authorList>
    </citation>
    <scope>NUCLEOTIDE SEQUENCE [LARGE SCALE GENOMIC DNA]</scope>
    <source>
        <strain evidence="2 3">C16</strain>
    </source>
</reference>
<name>A0A3S0Q1E0_9HYPH</name>
<dbReference type="Proteomes" id="UP000278081">
    <property type="component" value="Unassembled WGS sequence"/>
</dbReference>
<evidence type="ECO:0000313" key="2">
    <source>
        <dbReference type="EMBL" id="RUL96039.1"/>
    </source>
</evidence>
<comment type="caution">
    <text evidence="2">The sequence shown here is derived from an EMBL/GenBank/DDBJ whole genome shotgun (WGS) entry which is preliminary data.</text>
</comment>
<proteinExistence type="predicted"/>
<dbReference type="AlphaFoldDB" id="A0A3S0Q1E0"/>
<feature type="region of interest" description="Disordered" evidence="1">
    <location>
        <begin position="1"/>
        <end position="79"/>
    </location>
</feature>
<sequence>MPCESEVGAERPRLGPFAPFTGRRWRQPDEGRAPTSAARVASPRHKAEDDVNSSVRSRPAGGQRLGATASSPDIRGQGR</sequence>
<evidence type="ECO:0000256" key="1">
    <source>
        <dbReference type="SAM" id="MobiDB-lite"/>
    </source>
</evidence>
<evidence type="ECO:0000313" key="3">
    <source>
        <dbReference type="Proteomes" id="UP000278081"/>
    </source>
</evidence>
<gene>
    <name evidence="2" type="ORF">EFR84_33190</name>
</gene>
<organism evidence="2 3">
    <name type="scientific">Rhizobium chutanense</name>
    <dbReference type="NCBI Taxonomy" id="2035448"/>
    <lineage>
        <taxon>Bacteria</taxon>
        <taxon>Pseudomonadati</taxon>
        <taxon>Pseudomonadota</taxon>
        <taxon>Alphaproteobacteria</taxon>
        <taxon>Hyphomicrobiales</taxon>
        <taxon>Rhizobiaceae</taxon>
        <taxon>Rhizobium/Agrobacterium group</taxon>
        <taxon>Rhizobium</taxon>
    </lineage>
</organism>
<accession>A0A3S0Q1E0</accession>
<protein>
    <submittedName>
        <fullName evidence="2">Uncharacterized protein</fullName>
    </submittedName>
</protein>
<dbReference type="EMBL" id="RJTJ01000059">
    <property type="protein sequence ID" value="RUL96039.1"/>
    <property type="molecule type" value="Genomic_DNA"/>
</dbReference>